<name>A0A8S1J9S0_9CHLO</name>
<proteinExistence type="predicted"/>
<comment type="caution">
    <text evidence="1">The sequence shown here is derived from an EMBL/GenBank/DDBJ whole genome shotgun (WGS) entry which is preliminary data.</text>
</comment>
<evidence type="ECO:0000313" key="2">
    <source>
        <dbReference type="Proteomes" id="UP000708148"/>
    </source>
</evidence>
<gene>
    <name evidence="1" type="ORF">OSTQU699_LOCUS8154</name>
</gene>
<sequence>MPLRVDVLCQWRASARGATVHSSGSLLLWCTSRSEWAGRSRLVHPNMLGVGGLVRFLEDMLSDPMHKLQALVLVTCVRPVGVIGIGGKGCSPFSGIVDMLYIRVLSPCCLVQDMSYVLWLMKPIP</sequence>
<protein>
    <submittedName>
        <fullName evidence="1">Uncharacterized protein</fullName>
    </submittedName>
</protein>
<evidence type="ECO:0000313" key="1">
    <source>
        <dbReference type="EMBL" id="CAD7702797.1"/>
    </source>
</evidence>
<reference evidence="1" key="1">
    <citation type="submission" date="2020-12" db="EMBL/GenBank/DDBJ databases">
        <authorList>
            <person name="Iha C."/>
        </authorList>
    </citation>
    <scope>NUCLEOTIDE SEQUENCE</scope>
</reference>
<dbReference type="EMBL" id="CAJHUC010001952">
    <property type="protein sequence ID" value="CAD7702797.1"/>
    <property type="molecule type" value="Genomic_DNA"/>
</dbReference>
<accession>A0A8S1J9S0</accession>
<dbReference type="Proteomes" id="UP000708148">
    <property type="component" value="Unassembled WGS sequence"/>
</dbReference>
<keyword evidence="2" id="KW-1185">Reference proteome</keyword>
<organism evidence="1 2">
    <name type="scientific">Ostreobium quekettii</name>
    <dbReference type="NCBI Taxonomy" id="121088"/>
    <lineage>
        <taxon>Eukaryota</taxon>
        <taxon>Viridiplantae</taxon>
        <taxon>Chlorophyta</taxon>
        <taxon>core chlorophytes</taxon>
        <taxon>Ulvophyceae</taxon>
        <taxon>TCBD clade</taxon>
        <taxon>Bryopsidales</taxon>
        <taxon>Ostreobineae</taxon>
        <taxon>Ostreobiaceae</taxon>
        <taxon>Ostreobium</taxon>
    </lineage>
</organism>
<dbReference type="AlphaFoldDB" id="A0A8S1J9S0"/>